<keyword evidence="3" id="KW-0134">Cell wall</keyword>
<evidence type="ECO:0000256" key="2">
    <source>
        <dbReference type="ARBA" id="ARBA00008834"/>
    </source>
</evidence>
<feature type="region of interest" description="Disordered" evidence="9">
    <location>
        <begin position="33"/>
        <end position="52"/>
    </location>
</feature>
<dbReference type="GO" id="GO:0071555">
    <property type="term" value="P:cell wall organization"/>
    <property type="evidence" value="ECO:0007669"/>
    <property type="project" value="UniProtKB-KW"/>
</dbReference>
<comment type="similarity">
    <text evidence="2 8">Belongs to the glycosyl hydrolase 28 family.</text>
</comment>
<protein>
    <submittedName>
        <fullName evidence="11">Polygalacturonase, family GH28</fullName>
    </submittedName>
</protein>
<dbReference type="InterPro" id="IPR011050">
    <property type="entry name" value="Pectin_lyase_fold/virulence"/>
</dbReference>
<evidence type="ECO:0000256" key="1">
    <source>
        <dbReference type="ARBA" id="ARBA00004191"/>
    </source>
</evidence>
<reference evidence="12" key="1">
    <citation type="journal article" date="2016" name="Nature">
        <title>The genome of the seagrass Zostera marina reveals angiosperm adaptation to the sea.</title>
        <authorList>
            <person name="Olsen J.L."/>
            <person name="Rouze P."/>
            <person name="Verhelst B."/>
            <person name="Lin Y.-C."/>
            <person name="Bayer T."/>
            <person name="Collen J."/>
            <person name="Dattolo E."/>
            <person name="De Paoli E."/>
            <person name="Dittami S."/>
            <person name="Maumus F."/>
            <person name="Michel G."/>
            <person name="Kersting A."/>
            <person name="Lauritano C."/>
            <person name="Lohaus R."/>
            <person name="Toepel M."/>
            <person name="Tonon T."/>
            <person name="Vanneste K."/>
            <person name="Amirebrahimi M."/>
            <person name="Brakel J."/>
            <person name="Bostroem C."/>
            <person name="Chovatia M."/>
            <person name="Grimwood J."/>
            <person name="Jenkins J.W."/>
            <person name="Jueterbock A."/>
            <person name="Mraz A."/>
            <person name="Stam W.T."/>
            <person name="Tice H."/>
            <person name="Bornberg-Bauer E."/>
            <person name="Green P.J."/>
            <person name="Pearson G.A."/>
            <person name="Procaccini G."/>
            <person name="Duarte C.M."/>
            <person name="Schmutz J."/>
            <person name="Reusch T.B.H."/>
            <person name="Van de Peer Y."/>
        </authorList>
    </citation>
    <scope>NUCLEOTIDE SEQUENCE [LARGE SCALE GENOMIC DNA]</scope>
    <source>
        <strain evidence="12">cv. Finnish</strain>
    </source>
</reference>
<evidence type="ECO:0000256" key="3">
    <source>
        <dbReference type="ARBA" id="ARBA00022512"/>
    </source>
</evidence>
<dbReference type="OrthoDB" id="187139at2759"/>
<dbReference type="SMART" id="SM00710">
    <property type="entry name" value="PbH1"/>
    <property type="match status" value="6"/>
</dbReference>
<dbReference type="PANTHER" id="PTHR31375">
    <property type="match status" value="1"/>
</dbReference>
<dbReference type="Pfam" id="PF00295">
    <property type="entry name" value="Glyco_hydro_28"/>
    <property type="match status" value="1"/>
</dbReference>
<evidence type="ECO:0000256" key="5">
    <source>
        <dbReference type="ARBA" id="ARBA00022801"/>
    </source>
</evidence>
<dbReference type="GO" id="GO:0004650">
    <property type="term" value="F:polygalacturonase activity"/>
    <property type="evidence" value="ECO:0007669"/>
    <property type="project" value="InterPro"/>
</dbReference>
<feature type="chain" id="PRO_5005527600" evidence="10">
    <location>
        <begin position="32"/>
        <end position="515"/>
    </location>
</feature>
<dbReference type="Gene3D" id="2.160.20.10">
    <property type="entry name" value="Single-stranded right-handed beta-helix, Pectin lyase-like"/>
    <property type="match status" value="1"/>
</dbReference>
<feature type="region of interest" description="Disordered" evidence="9">
    <location>
        <begin position="72"/>
        <end position="130"/>
    </location>
</feature>
<evidence type="ECO:0000256" key="6">
    <source>
        <dbReference type="ARBA" id="ARBA00023295"/>
    </source>
</evidence>
<evidence type="ECO:0000256" key="10">
    <source>
        <dbReference type="SAM" id="SignalP"/>
    </source>
</evidence>
<dbReference type="SUPFAM" id="SSF51126">
    <property type="entry name" value="Pectin lyase-like"/>
    <property type="match status" value="1"/>
</dbReference>
<keyword evidence="7" id="KW-0961">Cell wall biogenesis/degradation</keyword>
<comment type="caution">
    <text evidence="11">The sequence shown here is derived from an EMBL/GenBank/DDBJ whole genome shotgun (WGS) entry which is preliminary data.</text>
</comment>
<feature type="compositionally biased region" description="Basic residues" evidence="9">
    <location>
        <begin position="33"/>
        <end position="51"/>
    </location>
</feature>
<dbReference type="STRING" id="29655.A0A0K9PB28"/>
<keyword evidence="4" id="KW-0964">Secreted</keyword>
<dbReference type="Proteomes" id="UP000036987">
    <property type="component" value="Unassembled WGS sequence"/>
</dbReference>
<name>A0A0K9PB28_ZOSMR</name>
<keyword evidence="10" id="KW-0732">Signal</keyword>
<dbReference type="GO" id="GO:0005975">
    <property type="term" value="P:carbohydrate metabolic process"/>
    <property type="evidence" value="ECO:0007669"/>
    <property type="project" value="InterPro"/>
</dbReference>
<keyword evidence="12" id="KW-1185">Reference proteome</keyword>
<dbReference type="InterPro" id="IPR006626">
    <property type="entry name" value="PbH1"/>
</dbReference>
<organism evidence="11 12">
    <name type="scientific">Zostera marina</name>
    <name type="common">Eelgrass</name>
    <dbReference type="NCBI Taxonomy" id="29655"/>
    <lineage>
        <taxon>Eukaryota</taxon>
        <taxon>Viridiplantae</taxon>
        <taxon>Streptophyta</taxon>
        <taxon>Embryophyta</taxon>
        <taxon>Tracheophyta</taxon>
        <taxon>Spermatophyta</taxon>
        <taxon>Magnoliopsida</taxon>
        <taxon>Liliopsida</taxon>
        <taxon>Zosteraceae</taxon>
        <taxon>Zostera</taxon>
    </lineage>
</organism>
<feature type="signal peptide" evidence="10">
    <location>
        <begin position="1"/>
        <end position="31"/>
    </location>
</feature>
<keyword evidence="6 8" id="KW-0326">Glycosidase</keyword>
<sequence length="515" mass="57039">MTIIVKPASVLLMLLLLTVLLFSATFQTCHAKRNHGHKKHHHHHHHHHITIKKITETKAGNHQLWNQNHQLQNQNPNRNHQLRNQNPNPNRNQNHQLRNQNPNPNRNQNHQLRNQNQSRSQSQKHLLVEKTFSTSWTSERKAMEKEMTAFLATWEKACKGKESKILVPSKSTFLVGPISFNGRSCQPNIVFQVDGIIMAPTSKKSWGSSGLLQWINFRHHKGITIQGNGTIEGQGGAWWRKSSMPHTKPTALRFYGSSGVTVTGIKMQNSPKCHLKFDDCDGVDVHAVTVTSPGDSPNTDGIHLQNSKNVLLHHNKLSCGDDCISIQTGCRNIHIHHVNCGPGHGISIGGLGKDNSKACVSNVTVENVVLRGTMTGVRIKTWQGGSGSVRNVKFSNIDVSEVKVPIMINQFYCDKKKPCKIQNKGVAVSGISYENIKGTFTKEPIHLACSKSVPCLGLTLSAIDLQPSKGAKKTIPPFCSNSYGLSYSPIDQPLDCLQMGKPPKDNLTEPDLGSC</sequence>
<dbReference type="InterPro" id="IPR012334">
    <property type="entry name" value="Pectin_lyas_fold"/>
</dbReference>
<gene>
    <name evidence="11" type="ORF">ZOSMA_2G01800</name>
</gene>
<evidence type="ECO:0000313" key="11">
    <source>
        <dbReference type="EMBL" id="KMZ66169.1"/>
    </source>
</evidence>
<proteinExistence type="inferred from homology"/>
<comment type="subcellular location">
    <subcellularLocation>
        <location evidence="1">Secreted</location>
        <location evidence="1">Cell wall</location>
    </subcellularLocation>
</comment>
<dbReference type="EMBL" id="LFYR01000981">
    <property type="protein sequence ID" value="KMZ66169.1"/>
    <property type="molecule type" value="Genomic_DNA"/>
</dbReference>
<dbReference type="OMA" id="IVNMYFL"/>
<evidence type="ECO:0000256" key="9">
    <source>
        <dbReference type="SAM" id="MobiDB-lite"/>
    </source>
</evidence>
<accession>A0A0K9PB28</accession>
<keyword evidence="5 8" id="KW-0378">Hydrolase</keyword>
<evidence type="ECO:0000256" key="8">
    <source>
        <dbReference type="RuleBase" id="RU361169"/>
    </source>
</evidence>
<evidence type="ECO:0000256" key="4">
    <source>
        <dbReference type="ARBA" id="ARBA00022525"/>
    </source>
</evidence>
<dbReference type="InterPro" id="IPR000743">
    <property type="entry name" value="Glyco_hydro_28"/>
</dbReference>
<evidence type="ECO:0000313" key="12">
    <source>
        <dbReference type="Proteomes" id="UP000036987"/>
    </source>
</evidence>
<feature type="compositionally biased region" description="Low complexity" evidence="9">
    <location>
        <begin position="72"/>
        <end position="123"/>
    </location>
</feature>
<evidence type="ECO:0000256" key="7">
    <source>
        <dbReference type="ARBA" id="ARBA00023316"/>
    </source>
</evidence>
<dbReference type="AlphaFoldDB" id="A0A0K9PB28"/>